<evidence type="ECO:0000313" key="5">
    <source>
        <dbReference type="Proteomes" id="UP000673375"/>
    </source>
</evidence>
<evidence type="ECO:0000256" key="2">
    <source>
        <dbReference type="SAM" id="MobiDB-lite"/>
    </source>
</evidence>
<evidence type="ECO:0000313" key="4">
    <source>
        <dbReference type="EMBL" id="MBP1046821.1"/>
    </source>
</evidence>
<proteinExistence type="predicted"/>
<dbReference type="RefSeq" id="WP_209557617.1">
    <property type="nucleotide sequence ID" value="NZ_JAEDXU010000005.1"/>
</dbReference>
<dbReference type="Proteomes" id="UP000673375">
    <property type="component" value="Unassembled WGS sequence"/>
</dbReference>
<evidence type="ECO:0000256" key="1">
    <source>
        <dbReference type="SAM" id="Coils"/>
    </source>
</evidence>
<keyword evidence="3" id="KW-0472">Membrane</keyword>
<evidence type="ECO:0000256" key="3">
    <source>
        <dbReference type="SAM" id="Phobius"/>
    </source>
</evidence>
<keyword evidence="5" id="KW-1185">Reference proteome</keyword>
<sequence>MDLAFLAIMYFFVVVIIVLSFLLVKEKQLMYRLLDERDILQEDLQALRIEKVRLNHDPYMEEEEMDHLTDDEPEYEVEFQQEIEERPQTRKHLESVFAENGSVERRQSKERMIDKENLDRTPVREKQPRDMEEEEPFIVLNNRTLSRYEDELFRREE</sequence>
<name>A0ABS4CJT1_9ENTE</name>
<reference evidence="4 5" key="1">
    <citation type="submission" date="2020-12" db="EMBL/GenBank/DDBJ databases">
        <title>Vagococcus allomyrinae sp. nov. and Enterococcus lavae sp. nov., isolated from the larvae of Allomyrina dichotoma.</title>
        <authorList>
            <person name="Lee S.D."/>
        </authorList>
    </citation>
    <scope>NUCLEOTIDE SEQUENCE [LARGE SCALE GENOMIC DNA]</scope>
    <source>
        <strain evidence="4 5">BWM-S5</strain>
    </source>
</reference>
<keyword evidence="1" id="KW-0175">Coiled coil</keyword>
<comment type="caution">
    <text evidence="4">The sequence shown here is derived from an EMBL/GenBank/DDBJ whole genome shotgun (WGS) entry which is preliminary data.</text>
</comment>
<accession>A0ABS4CJT1</accession>
<keyword evidence="3" id="KW-1133">Transmembrane helix</keyword>
<protein>
    <submittedName>
        <fullName evidence="4">Uncharacterized protein</fullName>
    </submittedName>
</protein>
<dbReference type="EMBL" id="JAEDXU010000005">
    <property type="protein sequence ID" value="MBP1046821.1"/>
    <property type="molecule type" value="Genomic_DNA"/>
</dbReference>
<feature type="transmembrane region" description="Helical" evidence="3">
    <location>
        <begin position="6"/>
        <end position="24"/>
    </location>
</feature>
<feature type="coiled-coil region" evidence="1">
    <location>
        <begin position="30"/>
        <end position="57"/>
    </location>
</feature>
<feature type="region of interest" description="Disordered" evidence="2">
    <location>
        <begin position="83"/>
        <end position="137"/>
    </location>
</feature>
<keyword evidence="3" id="KW-0812">Transmembrane</keyword>
<feature type="compositionally biased region" description="Basic and acidic residues" evidence="2">
    <location>
        <begin position="102"/>
        <end position="130"/>
    </location>
</feature>
<feature type="compositionally biased region" description="Basic and acidic residues" evidence="2">
    <location>
        <begin position="83"/>
        <end position="94"/>
    </location>
</feature>
<gene>
    <name evidence="4" type="ORF">I6N96_11135</name>
</gene>
<organism evidence="4 5">
    <name type="scientific">Enterococcus larvae</name>
    <dbReference type="NCBI Taxonomy" id="2794352"/>
    <lineage>
        <taxon>Bacteria</taxon>
        <taxon>Bacillati</taxon>
        <taxon>Bacillota</taxon>
        <taxon>Bacilli</taxon>
        <taxon>Lactobacillales</taxon>
        <taxon>Enterococcaceae</taxon>
        <taxon>Enterococcus</taxon>
    </lineage>
</organism>